<dbReference type="Pfam" id="PF13472">
    <property type="entry name" value="Lipase_GDSL_2"/>
    <property type="match status" value="1"/>
</dbReference>
<reference evidence="3" key="2">
    <citation type="submission" date="2020-09" db="EMBL/GenBank/DDBJ databases">
        <authorList>
            <person name="Sun Q."/>
            <person name="Ohkuma M."/>
        </authorList>
    </citation>
    <scope>NUCLEOTIDE SEQUENCE</scope>
    <source>
        <strain evidence="3">JCM 4956</strain>
    </source>
</reference>
<evidence type="ECO:0000313" key="4">
    <source>
        <dbReference type="Proteomes" id="UP000645555"/>
    </source>
</evidence>
<gene>
    <name evidence="3" type="ORF">GCM10010515_19110</name>
</gene>
<evidence type="ECO:0000256" key="1">
    <source>
        <dbReference type="SAM" id="MobiDB-lite"/>
    </source>
</evidence>
<evidence type="ECO:0000313" key="3">
    <source>
        <dbReference type="EMBL" id="GGX52050.1"/>
    </source>
</evidence>
<evidence type="ECO:0000259" key="2">
    <source>
        <dbReference type="Pfam" id="PF13472"/>
    </source>
</evidence>
<keyword evidence="3" id="KW-0378">Hydrolase</keyword>
<dbReference type="PANTHER" id="PTHR43784">
    <property type="entry name" value="GDSL-LIKE LIPASE/ACYLHYDROLASE, PUTATIVE (AFU_ORTHOLOGUE AFUA_2G00820)-RELATED"/>
    <property type="match status" value="1"/>
</dbReference>
<feature type="region of interest" description="Disordered" evidence="1">
    <location>
        <begin position="47"/>
        <end position="74"/>
    </location>
</feature>
<dbReference type="InterPro" id="IPR036514">
    <property type="entry name" value="SGNH_hydro_sf"/>
</dbReference>
<dbReference type="AlphaFoldDB" id="A0A918K7W5"/>
<name>A0A918K7W5_9ACTN</name>
<proteinExistence type="predicted"/>
<dbReference type="InterPro" id="IPR053140">
    <property type="entry name" value="GDSL_Rv0518-like"/>
</dbReference>
<accession>A0A918K7W5</accession>
<dbReference type="CDD" id="cd01830">
    <property type="entry name" value="XynE_like"/>
    <property type="match status" value="1"/>
</dbReference>
<comment type="caution">
    <text evidence="3">The sequence shown here is derived from an EMBL/GenBank/DDBJ whole genome shotgun (WGS) entry which is preliminary data.</text>
</comment>
<dbReference type="Gene3D" id="3.40.50.1110">
    <property type="entry name" value="SGNH hydrolase"/>
    <property type="match status" value="1"/>
</dbReference>
<dbReference type="InterPro" id="IPR013830">
    <property type="entry name" value="SGNH_hydro"/>
</dbReference>
<sequence length="454" mass="47522">MRPAGTRRRPRSWPVPSGRSLILLGGALTLTVTGTAATHPAPVRAAGSVVGTPASPVRAPAPAQAGPVRQPAAGPTAFRAPAARWTGTWEAAASGTAPGLPGASIRNVVRTSVGGTAVRVRLTNRLGTRPLAVGAATVARQAPKGRPGADARPGTMRVLTFGGRARFTVPPGRDVVSDPLRMRVPGAADLLVTVHTPGDPGPATYHRSALRTTFVATAGNRAADVRGTAYRVTSRSWYYVTGVDVLGPHPAGSVVALGDSLTDGSGSTPGAHRRWPDRLAARLRALPPGRRQGVLNAGVAGNRLLLEGRGPSARARFDADVLSRTGVRTLIVLEGINDIRSTPNQRDPAVIAAAYRELVRRAHTRGIRVLGATLTPFGGNAGHTRARERVRRSVNRLIRTGRLFDAVVDFDAVVRDPARPERLLPAYDSGDHLHLNDAGLRALADSIDPAALRG</sequence>
<feature type="domain" description="SGNH hydrolase-type esterase" evidence="2">
    <location>
        <begin position="256"/>
        <end position="441"/>
    </location>
</feature>
<reference evidence="3" key="1">
    <citation type="journal article" date="2014" name="Int. J. Syst. Evol. Microbiol.">
        <title>Complete genome sequence of Corynebacterium casei LMG S-19264T (=DSM 44701T), isolated from a smear-ripened cheese.</title>
        <authorList>
            <consortium name="US DOE Joint Genome Institute (JGI-PGF)"/>
            <person name="Walter F."/>
            <person name="Albersmeier A."/>
            <person name="Kalinowski J."/>
            <person name="Ruckert C."/>
        </authorList>
    </citation>
    <scope>NUCLEOTIDE SEQUENCE</scope>
    <source>
        <strain evidence="3">JCM 4956</strain>
    </source>
</reference>
<keyword evidence="4" id="KW-1185">Reference proteome</keyword>
<dbReference type="GO" id="GO:0016787">
    <property type="term" value="F:hydrolase activity"/>
    <property type="evidence" value="ECO:0007669"/>
    <property type="project" value="UniProtKB-KW"/>
</dbReference>
<organism evidence="3 4">
    <name type="scientific">Streptomyces fructofermentans</name>
    <dbReference type="NCBI Taxonomy" id="152141"/>
    <lineage>
        <taxon>Bacteria</taxon>
        <taxon>Bacillati</taxon>
        <taxon>Actinomycetota</taxon>
        <taxon>Actinomycetes</taxon>
        <taxon>Kitasatosporales</taxon>
        <taxon>Streptomycetaceae</taxon>
        <taxon>Streptomyces</taxon>
    </lineage>
</organism>
<dbReference type="Proteomes" id="UP000645555">
    <property type="component" value="Unassembled WGS sequence"/>
</dbReference>
<protein>
    <submittedName>
        <fullName evidence="3">SGNH hydrolase</fullName>
    </submittedName>
</protein>
<dbReference type="EMBL" id="BMWD01000005">
    <property type="protein sequence ID" value="GGX52050.1"/>
    <property type="molecule type" value="Genomic_DNA"/>
</dbReference>
<dbReference type="SUPFAM" id="SSF52266">
    <property type="entry name" value="SGNH hydrolase"/>
    <property type="match status" value="1"/>
</dbReference>
<dbReference type="PANTHER" id="PTHR43784:SF2">
    <property type="entry name" value="GDSL-LIKE LIPASE_ACYLHYDROLASE, PUTATIVE (AFU_ORTHOLOGUE AFUA_2G00820)-RELATED"/>
    <property type="match status" value="1"/>
</dbReference>